<proteinExistence type="predicted"/>
<accession>A0A9Q1UWD2</accession>
<feature type="domain" description="Mannosyl-glycoprotein endo-beta-N-acetylglucosamidase-like" evidence="3">
    <location>
        <begin position="346"/>
        <end position="501"/>
    </location>
</feature>
<dbReference type="RefSeq" id="WP_013726619.1">
    <property type="nucleotide sequence ID" value="NZ_LGVP01000021.1"/>
</dbReference>
<dbReference type="InterPro" id="IPR032812">
    <property type="entry name" value="SbsA_Ig"/>
</dbReference>
<dbReference type="GO" id="GO:0004040">
    <property type="term" value="F:amidase activity"/>
    <property type="evidence" value="ECO:0007669"/>
    <property type="project" value="InterPro"/>
</dbReference>
<comment type="caution">
    <text evidence="4">The sequence shown here is derived from an EMBL/GenBank/DDBJ whole genome shotgun (WGS) entry which is preliminary data.</text>
</comment>
<dbReference type="InterPro" id="IPR002901">
    <property type="entry name" value="MGlyc_endo_b_GlcNAc-like_dom"/>
</dbReference>
<reference evidence="4 5" key="1">
    <citation type="submission" date="2015-07" db="EMBL/GenBank/DDBJ databases">
        <title>Draft genome sequences of 17 French Clostridium botulinum group III.</title>
        <authorList>
            <person name="Woudstra C."/>
            <person name="Le Marechal C."/>
            <person name="Souillard R."/>
            <person name="Bayon-Auboyer M.-H."/>
            <person name="Dessouter D."/>
            <person name="Fach P."/>
        </authorList>
    </citation>
    <scope>NUCLEOTIDE SEQUENCE [LARGE SCALE GENOMIC DNA]</scope>
    <source>
        <strain evidence="4 5">12LNRI-CD</strain>
    </source>
</reference>
<evidence type="ECO:0000313" key="4">
    <source>
        <dbReference type="EMBL" id="KOA82668.1"/>
    </source>
</evidence>
<gene>
    <name evidence="4" type="ORF">ADU74_13145</name>
</gene>
<dbReference type="Proteomes" id="UP000037540">
    <property type="component" value="Unassembled WGS sequence"/>
</dbReference>
<evidence type="ECO:0000313" key="5">
    <source>
        <dbReference type="Proteomes" id="UP000037540"/>
    </source>
</evidence>
<dbReference type="EMBL" id="LGVR01000099">
    <property type="protein sequence ID" value="KOA82668.1"/>
    <property type="molecule type" value="Genomic_DNA"/>
</dbReference>
<dbReference type="Gene3D" id="1.10.530.10">
    <property type="match status" value="1"/>
</dbReference>
<keyword evidence="1 2" id="KW-0732">Signal</keyword>
<dbReference type="Pfam" id="PF01832">
    <property type="entry name" value="Glucosaminidase"/>
    <property type="match status" value="1"/>
</dbReference>
<dbReference type="SMART" id="SM00047">
    <property type="entry name" value="LYZ2"/>
    <property type="match status" value="1"/>
</dbReference>
<feature type="signal peptide" evidence="2">
    <location>
        <begin position="1"/>
        <end position="26"/>
    </location>
</feature>
<evidence type="ECO:0000259" key="3">
    <source>
        <dbReference type="SMART" id="SM00047"/>
    </source>
</evidence>
<evidence type="ECO:0000256" key="1">
    <source>
        <dbReference type="ARBA" id="ARBA00022729"/>
    </source>
</evidence>
<sequence>MGKRLRTLKLIISLVLMLSIPKGALAATNINEFPEKNSIKVNKPWVVKLTQNLDERTINNNIIVKDPNGKVIKTTTSIGKDSKTIIIYPPVGGYIPSRNYSLELGTGIRSKGGKNLSKYTKMNFNIAKELVDFSDYKSLPNINQLEIVQKPLMEKNNVSFKVTSNFKESVQYRAFLFKYPDEVYDNSSNDRYSKVPYIEITKGYSNSINPRVPYIITKKDGLESGRYKLMVYVKASNRQGISLDNNTDYDNYSSIYFKVVNTNIISDKKENETLIYTSYNKTLAESINNQIKNGQPVYSEGISWIQSSKALVEYYMNPNNFLDDLGKYQFLNLNYMDGVTTNDLNNLLKGKGILENKGETFLKAAKINNINPIYLVSHALLETGNGKSVLATGVLVSAVKGKSVTPRKTYNMFGVGAVDKNPVKCGSEYAYTEKWFKPEEAILGGAKFIGNGYINSDKYKQNTLYKMRWNINVSYHQYATDIGWAYKQLSRIRNFMTQCKSAKPVFDIPKFK</sequence>
<feature type="chain" id="PRO_5040502631" evidence="2">
    <location>
        <begin position="27"/>
        <end position="512"/>
    </location>
</feature>
<organism evidence="4 5">
    <name type="scientific">Clostridium botulinum</name>
    <dbReference type="NCBI Taxonomy" id="1491"/>
    <lineage>
        <taxon>Bacteria</taxon>
        <taxon>Bacillati</taxon>
        <taxon>Bacillota</taxon>
        <taxon>Clostridia</taxon>
        <taxon>Eubacteriales</taxon>
        <taxon>Clostridiaceae</taxon>
        <taxon>Clostridium</taxon>
    </lineage>
</organism>
<evidence type="ECO:0000256" key="2">
    <source>
        <dbReference type="SAM" id="SignalP"/>
    </source>
</evidence>
<protein>
    <submittedName>
        <fullName evidence="4">Beta-N-acetylglucosaminidase</fullName>
    </submittedName>
</protein>
<dbReference type="AlphaFoldDB" id="A0A9Q1UWD2"/>
<name>A0A9Q1UWD2_CLOBO</name>
<dbReference type="Pfam" id="PF13205">
    <property type="entry name" value="Big_5"/>
    <property type="match status" value="1"/>
</dbReference>